<protein>
    <submittedName>
        <fullName evidence="5">Carotenoid oxygenase</fullName>
    </submittedName>
</protein>
<keyword evidence="2 4" id="KW-0479">Metal-binding</keyword>
<feature type="binding site" evidence="4">
    <location>
        <position position="241"/>
    </location>
    <ligand>
        <name>Fe cation</name>
        <dbReference type="ChEBI" id="CHEBI:24875"/>
        <note>catalytic</note>
    </ligand>
</feature>
<dbReference type="AlphaFoldDB" id="A0AAV3XU29"/>
<gene>
    <name evidence="5" type="ORF">MiSe_86380</name>
</gene>
<accession>A0AAV3XU29</accession>
<evidence type="ECO:0000256" key="2">
    <source>
        <dbReference type="ARBA" id="ARBA00022723"/>
    </source>
</evidence>
<proteinExistence type="inferred from homology"/>
<feature type="binding site" evidence="4">
    <location>
        <position position="192"/>
    </location>
    <ligand>
        <name>Fe cation</name>
        <dbReference type="ChEBI" id="CHEBI:24875"/>
        <note>catalytic</note>
    </ligand>
</feature>
<dbReference type="PANTHER" id="PTHR10543:SF139">
    <property type="entry name" value="DIOXYGENASE"/>
    <property type="match status" value="1"/>
</dbReference>
<dbReference type="EMBL" id="BLAY01000256">
    <property type="protein sequence ID" value="GET43812.1"/>
    <property type="molecule type" value="Genomic_DNA"/>
</dbReference>
<feature type="binding site" evidence="4">
    <location>
        <position position="490"/>
    </location>
    <ligand>
        <name>Fe cation</name>
        <dbReference type="ChEBI" id="CHEBI:24875"/>
        <note>catalytic</note>
    </ligand>
</feature>
<comment type="cofactor">
    <cofactor evidence="4">
        <name>Fe(2+)</name>
        <dbReference type="ChEBI" id="CHEBI:29033"/>
    </cofactor>
    <text evidence="4">Binds 1 Fe(2+) ion per subunit.</text>
</comment>
<evidence type="ECO:0000256" key="1">
    <source>
        <dbReference type="ARBA" id="ARBA00006787"/>
    </source>
</evidence>
<comment type="caution">
    <text evidence="5">The sequence shown here is derived from an EMBL/GenBank/DDBJ whole genome shotgun (WGS) entry which is preliminary data.</text>
</comment>
<keyword evidence="6" id="KW-1185">Reference proteome</keyword>
<evidence type="ECO:0000313" key="6">
    <source>
        <dbReference type="Proteomes" id="UP001050975"/>
    </source>
</evidence>
<dbReference type="Proteomes" id="UP001050975">
    <property type="component" value="Unassembled WGS sequence"/>
</dbReference>
<dbReference type="GO" id="GO:0046872">
    <property type="term" value="F:metal ion binding"/>
    <property type="evidence" value="ECO:0007669"/>
    <property type="project" value="UniProtKB-KW"/>
</dbReference>
<evidence type="ECO:0000256" key="4">
    <source>
        <dbReference type="PIRSR" id="PIRSR604294-1"/>
    </source>
</evidence>
<evidence type="ECO:0000313" key="5">
    <source>
        <dbReference type="EMBL" id="GET43812.1"/>
    </source>
</evidence>
<dbReference type="GO" id="GO:0016121">
    <property type="term" value="P:carotene catabolic process"/>
    <property type="evidence" value="ECO:0007669"/>
    <property type="project" value="TreeGrafter"/>
</dbReference>
<feature type="binding site" evidence="4">
    <location>
        <position position="308"/>
    </location>
    <ligand>
        <name>Fe cation</name>
        <dbReference type="ChEBI" id="CHEBI:24875"/>
        <note>catalytic</note>
    </ligand>
</feature>
<name>A0AAV3XU29_9CYAN</name>
<keyword evidence="3 4" id="KW-0408">Iron</keyword>
<dbReference type="PANTHER" id="PTHR10543">
    <property type="entry name" value="BETA-CAROTENE DIOXYGENASE"/>
    <property type="match status" value="1"/>
</dbReference>
<comment type="similarity">
    <text evidence="1">Belongs to the carotenoid oxygenase family.</text>
</comment>
<dbReference type="InterPro" id="IPR004294">
    <property type="entry name" value="Carotenoid_Oase"/>
</dbReference>
<reference evidence="5" key="1">
    <citation type="submission" date="2019-10" db="EMBL/GenBank/DDBJ databases">
        <title>Draft genome sequece of Microseira wollei NIES-4236.</title>
        <authorList>
            <person name="Yamaguchi H."/>
            <person name="Suzuki S."/>
            <person name="Kawachi M."/>
        </authorList>
    </citation>
    <scope>NUCLEOTIDE SEQUENCE</scope>
    <source>
        <strain evidence="5">NIES-4236</strain>
    </source>
</reference>
<organism evidence="5 6">
    <name type="scientific">Microseira wollei NIES-4236</name>
    <dbReference type="NCBI Taxonomy" id="2530354"/>
    <lineage>
        <taxon>Bacteria</taxon>
        <taxon>Bacillati</taxon>
        <taxon>Cyanobacteriota</taxon>
        <taxon>Cyanophyceae</taxon>
        <taxon>Oscillatoriophycideae</taxon>
        <taxon>Aerosakkonematales</taxon>
        <taxon>Aerosakkonemataceae</taxon>
        <taxon>Microseira</taxon>
    </lineage>
</organism>
<sequence length="496" mass="54474">MTTATKSSTRKAWAKAIIPPATEFPPTQLPIISGKIPQGLRGTLYRNGSARLERGGVRVGHWFDGDGAILAVHFNTPQGIGGQGGSPLGKGGQGGSNATAVYRYVQTSGYLEESQADKFLYGNYGMTAPGPIWNQWLKPVKNAANTSVLALPDKLLALWEGGKPHALDWQTLETKGLDNLSGLSDNLPYSAHPKCDPKTGEIFNFGISPGVNSTLNLYKSDSTGKIIQTGRTIIEGLPVVHDFVLAGQYLVFFVPPVRVNLLSVLTGFYCYSDAMEWKPKLGTQVLIFDRETLSLVSRGETEPWFQWHFSNGYVDDSGSIVVEFVRYQDFTTNQRLKQVASGETNTVAEGTFWQVRINPETGKVIASQQLLDRACEFPIVQPSQVGQNSRYTYLSMHRKGADMGRELYGAIACFDHHTQTLTAADLGDNRYPTEPIYAPDAENSEKGWILTVVYDGNSDTSELWIFDSQALDSEPVCKLGLPRVIPLGFHGTWRAL</sequence>
<dbReference type="RefSeq" id="WP_226592991.1">
    <property type="nucleotide sequence ID" value="NZ_BLAY01000256.1"/>
</dbReference>
<dbReference type="Pfam" id="PF03055">
    <property type="entry name" value="RPE65"/>
    <property type="match status" value="1"/>
</dbReference>
<dbReference type="GO" id="GO:0010436">
    <property type="term" value="F:carotenoid dioxygenase activity"/>
    <property type="evidence" value="ECO:0007669"/>
    <property type="project" value="TreeGrafter"/>
</dbReference>
<evidence type="ECO:0000256" key="3">
    <source>
        <dbReference type="ARBA" id="ARBA00023004"/>
    </source>
</evidence>